<feature type="compositionally biased region" description="Pro residues" evidence="2">
    <location>
        <begin position="223"/>
        <end position="232"/>
    </location>
</feature>
<feature type="compositionally biased region" description="Pro residues" evidence="2">
    <location>
        <begin position="172"/>
        <end position="185"/>
    </location>
</feature>
<dbReference type="Proteomes" id="UP000593566">
    <property type="component" value="Unassembled WGS sequence"/>
</dbReference>
<feature type="compositionally biased region" description="Basic and acidic residues" evidence="2">
    <location>
        <begin position="129"/>
        <end position="138"/>
    </location>
</feature>
<name>A0A8H6FG33_9LECA</name>
<dbReference type="SMART" id="SM00671">
    <property type="entry name" value="SEL1"/>
    <property type="match status" value="11"/>
</dbReference>
<evidence type="ECO:0000259" key="5">
    <source>
        <dbReference type="Pfam" id="PF24962"/>
    </source>
</evidence>
<reference evidence="6 7" key="1">
    <citation type="journal article" date="2020" name="Genomics">
        <title>Complete, high-quality genomes from long-read metagenomic sequencing of two wolf lichen thalli reveals enigmatic genome architecture.</title>
        <authorList>
            <person name="McKenzie S.K."/>
            <person name="Walston R.F."/>
            <person name="Allen J.L."/>
        </authorList>
    </citation>
    <scope>NUCLEOTIDE SEQUENCE [LARGE SCALE GENOMIC DNA]</scope>
    <source>
        <strain evidence="6">WasteWater1</strain>
    </source>
</reference>
<feature type="domain" description="Tri-helical" evidence="4">
    <location>
        <begin position="242"/>
        <end position="327"/>
    </location>
</feature>
<organism evidence="6 7">
    <name type="scientific">Letharia lupina</name>
    <dbReference type="NCBI Taxonomy" id="560253"/>
    <lineage>
        <taxon>Eukaryota</taxon>
        <taxon>Fungi</taxon>
        <taxon>Dikarya</taxon>
        <taxon>Ascomycota</taxon>
        <taxon>Pezizomycotina</taxon>
        <taxon>Lecanoromycetes</taxon>
        <taxon>OSLEUM clade</taxon>
        <taxon>Lecanoromycetidae</taxon>
        <taxon>Lecanorales</taxon>
        <taxon>Lecanorineae</taxon>
        <taxon>Parmeliaceae</taxon>
        <taxon>Letharia</taxon>
    </lineage>
</organism>
<dbReference type="Pfam" id="PF24465">
    <property type="entry name" value="Tri-helical"/>
    <property type="match status" value="2"/>
</dbReference>
<dbReference type="InterPro" id="IPR006597">
    <property type="entry name" value="Sel1-like"/>
</dbReference>
<evidence type="ECO:0000256" key="1">
    <source>
        <dbReference type="ARBA" id="ARBA00038101"/>
    </source>
</evidence>
<dbReference type="PANTHER" id="PTHR11102:SF147">
    <property type="entry name" value="SEL1L ADAPTOR SUBUNIT OF ERAD E3 UBIQUITIN LIGASE"/>
    <property type="match status" value="1"/>
</dbReference>
<keyword evidence="3" id="KW-1133">Transmembrane helix</keyword>
<dbReference type="Pfam" id="PF08238">
    <property type="entry name" value="Sel1"/>
    <property type="match status" value="9"/>
</dbReference>
<dbReference type="Gene3D" id="1.25.40.10">
    <property type="entry name" value="Tetratricopeptide repeat domain"/>
    <property type="match status" value="3"/>
</dbReference>
<feature type="domain" description="Tri-helical" evidence="4">
    <location>
        <begin position="337"/>
        <end position="422"/>
    </location>
</feature>
<dbReference type="PANTHER" id="PTHR11102">
    <property type="entry name" value="SEL-1-LIKE PROTEIN"/>
    <property type="match status" value="1"/>
</dbReference>
<dbReference type="InterPro" id="IPR056669">
    <property type="entry name" value="DUF7767"/>
</dbReference>
<dbReference type="GeneID" id="59337824"/>
<proteinExistence type="inferred from homology"/>
<feature type="region of interest" description="Disordered" evidence="2">
    <location>
        <begin position="1421"/>
        <end position="1464"/>
    </location>
</feature>
<accession>A0A8H6FG33</accession>
<feature type="region of interest" description="Disordered" evidence="2">
    <location>
        <begin position="657"/>
        <end position="689"/>
    </location>
</feature>
<dbReference type="SUPFAM" id="SSF81901">
    <property type="entry name" value="HCP-like"/>
    <property type="match status" value="3"/>
</dbReference>
<dbReference type="RefSeq" id="XP_037155116.1">
    <property type="nucleotide sequence ID" value="XM_037300290.1"/>
</dbReference>
<dbReference type="GO" id="GO:0036503">
    <property type="term" value="P:ERAD pathway"/>
    <property type="evidence" value="ECO:0007669"/>
    <property type="project" value="TreeGrafter"/>
</dbReference>
<dbReference type="Pfam" id="PF24962">
    <property type="entry name" value="DUF7767"/>
    <property type="match status" value="1"/>
</dbReference>
<gene>
    <name evidence="6" type="ORF">HO133_009429</name>
</gene>
<dbReference type="InterPro" id="IPR057940">
    <property type="entry name" value="Tri-helical_dom"/>
</dbReference>
<feature type="compositionally biased region" description="Basic and acidic residues" evidence="2">
    <location>
        <begin position="422"/>
        <end position="431"/>
    </location>
</feature>
<evidence type="ECO:0000256" key="2">
    <source>
        <dbReference type="SAM" id="MobiDB-lite"/>
    </source>
</evidence>
<comment type="similarity">
    <text evidence="1">Belongs to the sel-1 family.</text>
</comment>
<feature type="transmembrane region" description="Helical" evidence="3">
    <location>
        <begin position="1394"/>
        <end position="1413"/>
    </location>
</feature>
<sequence>MYISENKALEEIQAFYREQGFNPRSSGNLSLLPSLNPRAVLRALRGSEERCLSELEADADRCHSKRAFQCRFKEWGFPAKHHPAHRGEDLAARIRELWEANTSNKQMLAILRGEGWDVKERELTKLRKDHNLLLREPNRNGNGSERRQKRKRDALGELADRNGQDEPAASPGEPPRTPSPGPILPPEVIAKRVARQARLLAESQERLKAGTRRRRTKVWSGLPPDPVQPPRYPSELTMEESKIELGLDRNLYHEMRNIFEDICRSNNVIKKTLCGTETWKTVKEQLISQFEHLQPIFWGTDAADLNLTQKPMALDLICMDVTKKIRTVGTRITITDAKNILGVTPQEGRDIRSAFDAILKGDHFVSKLEVPKEHWDALKDKWIAESPRLQQIIAGGDADPDLPAKLRSLESIASDVQKRHRDFQTKKDPTRLAKTSATSFPGRGPPPPSTSTTPTKKNNPPPAINPADQAADSPVQAFLSGALSNHPVNGINPASTSANDMTTFASQALAHAPYNDFTDFTGMQIDPTLLEAAGSIPQNLNNNHAQLENDPPVRVFFRPSSTSQLKYLNSAPKVWLGVLQAPYTVNGLRALALNGSGLQGKARVGKIEGVAEGDSGWGIDEDDELEAYLGFVKVWVFFITTHAEVLSDPDSNLVKEQTAGGKSALKAHDSPEAVSRWQQASADDGRQSRATSAVQEALRILQPLQPSRTRFTSFDKTSGLVGTTLYYAKEAFVLLFMNGPPEEDYLSPQPENSALSKPLAQAVRLLESAAVEKEPDAIFLLAEMSFFGNYTHPRNHKEAFRRYHELASLNGNNSAQHMVGLMYATGIGEAVERDQARALTYHTFAAMGDSTRAQMTTAYRHHTGVGAPRNCNEAAYWYKKVADKAIAYSRSGPPGGMLLQKDSYKIADENGGVYGEGASVVSSGVYANKAGPNSDAHADFDDVLEYLDLMSRKGDLKATFSLGRLHYEGSRTMKRNLKTAKAYFMIVARKYWQKDGSIRDEDQSVAKIASKAAGYIGRMFLRGEGMEQSYEKALTWFRRGVAHGDALCQYEMGLMHLHGLGVKKDPVLASDYFKEAANQDFASAQVNMGQLFLDQGDINTASRFFDLAARHGHIEAFYHLAEINNNGIGRERSCGMATAYYKMVAEKVESIHSSFDEANRAYDEGDTESALIMYMMAAEQGYESAQANVAYLLDEYKSILSLDSLIPWKRRRSSLLRNAALALIYWTRSAKQSNIDSMVKMGDYYLDGYGIEADMEKAATCYQTAAETHQSAQALWNLGWIHENGLGVEQDFHLAKRFYDQALETNQESYLPVKLSLTKLRMRSFWNTITNGKVKSIQSEPEPKKEWSLSEWISNFLEEPHPYYHGADDDYDEPLPEGMPGGDDDYYTEIDDSILESLIIVGLAAALAFLVYYRQQRQTNHRREMETQRGNDPVQPENGIPPEERLPGQQADGGFFPPPDDPNFGRWVAGGVGH</sequence>
<keyword evidence="7" id="KW-1185">Reference proteome</keyword>
<feature type="region of interest" description="Disordered" evidence="2">
    <location>
        <begin position="129"/>
        <end position="185"/>
    </location>
</feature>
<evidence type="ECO:0000313" key="7">
    <source>
        <dbReference type="Proteomes" id="UP000593566"/>
    </source>
</evidence>
<evidence type="ECO:0000313" key="6">
    <source>
        <dbReference type="EMBL" id="KAF6226563.1"/>
    </source>
</evidence>
<dbReference type="InterPro" id="IPR011990">
    <property type="entry name" value="TPR-like_helical_dom_sf"/>
</dbReference>
<evidence type="ECO:0000256" key="3">
    <source>
        <dbReference type="SAM" id="Phobius"/>
    </source>
</evidence>
<evidence type="ECO:0000259" key="4">
    <source>
        <dbReference type="Pfam" id="PF24465"/>
    </source>
</evidence>
<keyword evidence="3" id="KW-0472">Membrane</keyword>
<feature type="domain" description="DUF7767" evidence="5">
    <location>
        <begin position="551"/>
        <end position="632"/>
    </location>
</feature>
<keyword evidence="3" id="KW-0812">Transmembrane</keyword>
<dbReference type="InterPro" id="IPR050767">
    <property type="entry name" value="Sel1_AlgK"/>
</dbReference>
<dbReference type="EMBL" id="JACCJB010000006">
    <property type="protein sequence ID" value="KAF6226563.1"/>
    <property type="molecule type" value="Genomic_DNA"/>
</dbReference>
<comment type="caution">
    <text evidence="6">The sequence shown here is derived from an EMBL/GenBank/DDBJ whole genome shotgun (WGS) entry which is preliminary data.</text>
</comment>
<feature type="compositionally biased region" description="Basic and acidic residues" evidence="2">
    <location>
        <begin position="153"/>
        <end position="164"/>
    </location>
</feature>
<feature type="region of interest" description="Disordered" evidence="2">
    <location>
        <begin position="415"/>
        <end position="469"/>
    </location>
</feature>
<dbReference type="GO" id="GO:0005789">
    <property type="term" value="C:endoplasmic reticulum membrane"/>
    <property type="evidence" value="ECO:0007669"/>
    <property type="project" value="TreeGrafter"/>
</dbReference>
<feature type="region of interest" description="Disordered" evidence="2">
    <location>
        <begin position="203"/>
        <end position="233"/>
    </location>
</feature>
<protein>
    <submittedName>
        <fullName evidence="6">Uncharacterized protein</fullName>
    </submittedName>
</protein>